<accession>E8LD59</accession>
<evidence type="ECO:0000313" key="3">
    <source>
        <dbReference type="Proteomes" id="UP000004923"/>
    </source>
</evidence>
<feature type="chain" id="PRO_5003223896" evidence="1">
    <location>
        <begin position="21"/>
        <end position="213"/>
    </location>
</feature>
<evidence type="ECO:0000256" key="1">
    <source>
        <dbReference type="SAM" id="SignalP"/>
    </source>
</evidence>
<proteinExistence type="predicted"/>
<reference evidence="2 3" key="1">
    <citation type="submission" date="2011-01" db="EMBL/GenBank/DDBJ databases">
        <authorList>
            <person name="Weinstock G."/>
            <person name="Sodergren E."/>
            <person name="Clifton S."/>
            <person name="Fulton L."/>
            <person name="Fulton B."/>
            <person name="Courtney L."/>
            <person name="Fronick C."/>
            <person name="Harrison M."/>
            <person name="Strong C."/>
            <person name="Farmer C."/>
            <person name="Delahaunty K."/>
            <person name="Markovic C."/>
            <person name="Hall O."/>
            <person name="Minx P."/>
            <person name="Tomlinson C."/>
            <person name="Mitreva M."/>
            <person name="Hou S."/>
            <person name="Chen J."/>
            <person name="Wollam A."/>
            <person name="Pepin K.H."/>
            <person name="Johnson M."/>
            <person name="Bhonagiri V."/>
            <person name="Zhang X."/>
            <person name="Suruliraj S."/>
            <person name="Warren W."/>
            <person name="Chinwalla A."/>
            <person name="Mardis E.R."/>
            <person name="Wilson R.K."/>
        </authorList>
    </citation>
    <scope>NUCLEOTIDE SEQUENCE [LARGE SCALE GENOMIC DNA]</scope>
    <source>
        <strain evidence="2 3">YIT 12067</strain>
    </source>
</reference>
<dbReference type="OrthoDB" id="9793851at2"/>
<feature type="signal peptide" evidence="1">
    <location>
        <begin position="1"/>
        <end position="20"/>
    </location>
</feature>
<keyword evidence="1" id="KW-0732">Signal</keyword>
<keyword evidence="3" id="KW-1185">Reference proteome</keyword>
<protein>
    <submittedName>
        <fullName evidence="2">Uncharacterized protein</fullName>
    </submittedName>
</protein>
<dbReference type="Proteomes" id="UP000004923">
    <property type="component" value="Unassembled WGS sequence"/>
</dbReference>
<evidence type="ECO:0000313" key="2">
    <source>
        <dbReference type="EMBL" id="EFY05193.1"/>
    </source>
</evidence>
<comment type="caution">
    <text evidence="2">The sequence shown here is derived from an EMBL/GenBank/DDBJ whole genome shotgun (WGS) entry which is preliminary data.</text>
</comment>
<sequence>MKLLFSLTSLFLLICSTALAYDNEPNGFKGLKWGTSIEEFKNVYPNATLQKQQPGEYNPANIITYIVPINESKLSGITITSPFRYSFYNNKLESVLVTFTGKDNYETLNKQKILLNRMSMIYGEINESSGNNIDEFIPGLSTSYYNFNYCWKGTTTTINLNGSYKEPNLSSYLSISISSVEIRKQWLSKVKPIDKTEWSKIRKNIISEYRSDW</sequence>
<name>E8LD59_9FIRM</name>
<dbReference type="HOGENOM" id="CLU_1293318_0_0_9"/>
<organism evidence="2 3">
    <name type="scientific">Phascolarctobacterium succinatutens YIT 12067</name>
    <dbReference type="NCBI Taxonomy" id="626939"/>
    <lineage>
        <taxon>Bacteria</taxon>
        <taxon>Bacillati</taxon>
        <taxon>Bacillota</taxon>
        <taxon>Negativicutes</taxon>
        <taxon>Acidaminococcales</taxon>
        <taxon>Acidaminococcaceae</taxon>
        <taxon>Phascolarctobacterium</taxon>
    </lineage>
</organism>
<gene>
    <name evidence="2" type="ORF">HMPREF9443_00783</name>
</gene>
<dbReference type="RefSeq" id="WP_009145166.1">
    <property type="nucleotide sequence ID" value="NZ_GL830873.1"/>
</dbReference>
<dbReference type="AlphaFoldDB" id="E8LD59"/>
<dbReference type="EMBL" id="AEVN01000031">
    <property type="protein sequence ID" value="EFY05193.1"/>
    <property type="molecule type" value="Genomic_DNA"/>
</dbReference>